<dbReference type="PROSITE" id="PS00070">
    <property type="entry name" value="ALDEHYDE_DEHYDR_CYS"/>
    <property type="match status" value="1"/>
</dbReference>
<dbReference type="InterPro" id="IPR029510">
    <property type="entry name" value="Ald_DH_CS_GLU"/>
</dbReference>
<reference evidence="8" key="1">
    <citation type="journal article" date="2021" name="PeerJ">
        <title>Extensive microbial diversity within the chicken gut microbiome revealed by metagenomics and culture.</title>
        <authorList>
            <person name="Gilroy R."/>
            <person name="Ravi A."/>
            <person name="Getino M."/>
            <person name="Pursley I."/>
            <person name="Horton D.L."/>
            <person name="Alikhan N.F."/>
            <person name="Baker D."/>
            <person name="Gharbi K."/>
            <person name="Hall N."/>
            <person name="Watson M."/>
            <person name="Adriaenssens E.M."/>
            <person name="Foster-Nyarko E."/>
            <person name="Jarju S."/>
            <person name="Secka A."/>
            <person name="Antonio M."/>
            <person name="Oren A."/>
            <person name="Chaudhuri R.R."/>
            <person name="La Ragione R."/>
            <person name="Hildebrand F."/>
            <person name="Pallen M.J."/>
        </authorList>
    </citation>
    <scope>NUCLEOTIDE SEQUENCE</scope>
    <source>
        <strain evidence="8">CHK171-7178</strain>
    </source>
</reference>
<name>A0A921FVE3_SPOPS</name>
<dbReference type="InterPro" id="IPR016161">
    <property type="entry name" value="Ald_DH/histidinol_DH"/>
</dbReference>
<accession>A0A921FVE3</accession>
<dbReference type="PANTHER" id="PTHR43353">
    <property type="entry name" value="SUCCINATE-SEMIALDEHYDE DEHYDROGENASE, MITOCHONDRIAL"/>
    <property type="match status" value="1"/>
</dbReference>
<evidence type="ECO:0000256" key="2">
    <source>
        <dbReference type="ARBA" id="ARBA00023002"/>
    </source>
</evidence>
<evidence type="ECO:0000256" key="1">
    <source>
        <dbReference type="ARBA" id="ARBA00009986"/>
    </source>
</evidence>
<evidence type="ECO:0000256" key="4">
    <source>
        <dbReference type="PIRSR" id="PIRSR036492-1"/>
    </source>
</evidence>
<dbReference type="SUPFAM" id="SSF53720">
    <property type="entry name" value="ALDH-like"/>
    <property type="match status" value="1"/>
</dbReference>
<keyword evidence="2 3" id="KW-0560">Oxidoreductase</keyword>
<dbReference type="FunFam" id="3.40.605.10:FF:000005">
    <property type="entry name" value="Succinate-semialdehyde dehydrogenase I"/>
    <property type="match status" value="1"/>
</dbReference>
<sequence length="470" mass="51105">MYINGGWIGNDLPQIEVINPANEEVIAHIPKGGKIEADNAVEAAYNAFGTWSRLTADRRSKLLTNWFLLVEKEAEAIAELITLEQGKPFKEALNEVLYANSFINWYAEEGKRVYGETIPSSSENKRIVVQKQPVGVVAAITPWNFPAAMITRKVSPALAAGCTVVIKPAESTPLTAFKLAELAEKAGIPAGVINVVTGDPQEIVDAWMKDERVRKITFTGSTEVGKKLMRGAAETVKLVSLELGGNAPFIVMGDADLTKTINGIVNSKFRNAGQTCVCTNRIYVHESLIQTFTEKLIDAVRRLKVGEGIDRTTEIGPLINRSAVEKVQRLIEDAKAKGGRVLLGGDIPRNEKGFFIEPTIIADVNDEMVCMKEEVFGPVASIAVFRDEEEVIKRANSTPYGLAAYVFTENLGGAIRICEQLEFGIIGLNDGAPSTAQAPFGGFKESGLGREGGHYGIDEFLEVKYISISL</sequence>
<dbReference type="CDD" id="cd07103">
    <property type="entry name" value="ALDH_F5_SSADH_GabD"/>
    <property type="match status" value="1"/>
</dbReference>
<evidence type="ECO:0000313" key="8">
    <source>
        <dbReference type="EMBL" id="HJF30225.1"/>
    </source>
</evidence>
<dbReference type="PANTHER" id="PTHR43353:SF5">
    <property type="entry name" value="SUCCINATE-SEMIALDEHYDE DEHYDROGENASE, MITOCHONDRIAL"/>
    <property type="match status" value="1"/>
</dbReference>
<evidence type="ECO:0000256" key="5">
    <source>
        <dbReference type="PROSITE-ProRule" id="PRU10007"/>
    </source>
</evidence>
<comment type="similarity">
    <text evidence="1 3 6">Belongs to the aldehyde dehydrogenase family.</text>
</comment>
<dbReference type="InterPro" id="IPR016162">
    <property type="entry name" value="Ald_DH_N"/>
</dbReference>
<dbReference type="PROSITE" id="PS00687">
    <property type="entry name" value="ALDEHYDE_DEHYDR_GLU"/>
    <property type="match status" value="1"/>
</dbReference>
<feature type="active site" evidence="4">
    <location>
        <position position="276"/>
    </location>
</feature>
<reference evidence="8" key="2">
    <citation type="submission" date="2021-09" db="EMBL/GenBank/DDBJ databases">
        <authorList>
            <person name="Gilroy R."/>
        </authorList>
    </citation>
    <scope>NUCLEOTIDE SEQUENCE</scope>
    <source>
        <strain evidence="8">CHK171-7178</strain>
    </source>
</reference>
<evidence type="ECO:0000313" key="9">
    <source>
        <dbReference type="Proteomes" id="UP000698173"/>
    </source>
</evidence>
<dbReference type="InterPro" id="IPR050740">
    <property type="entry name" value="Aldehyde_DH_Superfamily"/>
</dbReference>
<evidence type="ECO:0000256" key="6">
    <source>
        <dbReference type="RuleBase" id="RU003345"/>
    </source>
</evidence>
<dbReference type="PIRSF" id="PIRSF036492">
    <property type="entry name" value="ALDH"/>
    <property type="match status" value="1"/>
</dbReference>
<dbReference type="FunFam" id="3.40.605.10:FF:000026">
    <property type="entry name" value="Aldehyde dehydrogenase, putative"/>
    <property type="match status" value="1"/>
</dbReference>
<protein>
    <recommendedName>
        <fullName evidence="3">Aldehyde dehydrogenase</fullName>
    </recommendedName>
</protein>
<dbReference type="InterPro" id="IPR016160">
    <property type="entry name" value="Ald_DH_CS_CYS"/>
</dbReference>
<feature type="domain" description="Aldehyde dehydrogenase" evidence="7">
    <location>
        <begin position="7"/>
        <end position="466"/>
    </location>
</feature>
<dbReference type="EMBL" id="DYWT01000006">
    <property type="protein sequence ID" value="HJF30225.1"/>
    <property type="molecule type" value="Genomic_DNA"/>
</dbReference>
<dbReference type="Gene3D" id="3.40.605.10">
    <property type="entry name" value="Aldehyde Dehydrogenase, Chain A, domain 1"/>
    <property type="match status" value="1"/>
</dbReference>
<dbReference type="InterPro" id="IPR015590">
    <property type="entry name" value="Aldehyde_DH_dom"/>
</dbReference>
<dbReference type="GO" id="GO:0009450">
    <property type="term" value="P:gamma-aminobutyric acid catabolic process"/>
    <property type="evidence" value="ECO:0007669"/>
    <property type="project" value="TreeGrafter"/>
</dbReference>
<dbReference type="Proteomes" id="UP000698173">
    <property type="component" value="Unassembled WGS sequence"/>
</dbReference>
<gene>
    <name evidence="8" type="ORF">K8V56_00370</name>
</gene>
<dbReference type="FunFam" id="3.40.309.10:FF:000004">
    <property type="entry name" value="Succinate-semialdehyde dehydrogenase I"/>
    <property type="match status" value="1"/>
</dbReference>
<evidence type="ECO:0000256" key="3">
    <source>
        <dbReference type="PIRNR" id="PIRNR036492"/>
    </source>
</evidence>
<dbReference type="GO" id="GO:0004777">
    <property type="term" value="F:succinate-semialdehyde dehydrogenase (NAD+) activity"/>
    <property type="evidence" value="ECO:0007669"/>
    <property type="project" value="TreeGrafter"/>
</dbReference>
<dbReference type="Pfam" id="PF00171">
    <property type="entry name" value="Aldedh"/>
    <property type="match status" value="1"/>
</dbReference>
<proteinExistence type="inferred from homology"/>
<dbReference type="InterPro" id="IPR016163">
    <property type="entry name" value="Ald_DH_C"/>
</dbReference>
<evidence type="ECO:0000259" key="7">
    <source>
        <dbReference type="Pfam" id="PF00171"/>
    </source>
</evidence>
<dbReference type="AlphaFoldDB" id="A0A921FVE3"/>
<dbReference type="InterPro" id="IPR012394">
    <property type="entry name" value="Aldehyde_DH_NAD(P)"/>
</dbReference>
<comment type="caution">
    <text evidence="8">The sequence shown here is derived from an EMBL/GenBank/DDBJ whole genome shotgun (WGS) entry which is preliminary data.</text>
</comment>
<organism evidence="8 9">
    <name type="scientific">Sporosarcina psychrophila</name>
    <name type="common">Bacillus psychrophilus</name>
    <dbReference type="NCBI Taxonomy" id="1476"/>
    <lineage>
        <taxon>Bacteria</taxon>
        <taxon>Bacillati</taxon>
        <taxon>Bacillota</taxon>
        <taxon>Bacilli</taxon>
        <taxon>Bacillales</taxon>
        <taxon>Caryophanaceae</taxon>
        <taxon>Sporosarcina</taxon>
    </lineage>
</organism>
<feature type="active site" evidence="4 5">
    <location>
        <position position="242"/>
    </location>
</feature>
<dbReference type="GO" id="GO:0006081">
    <property type="term" value="P:aldehyde metabolic process"/>
    <property type="evidence" value="ECO:0007669"/>
    <property type="project" value="InterPro"/>
</dbReference>
<dbReference type="Gene3D" id="3.40.309.10">
    <property type="entry name" value="Aldehyde Dehydrogenase, Chain A, domain 2"/>
    <property type="match status" value="1"/>
</dbReference>